<feature type="compositionally biased region" description="Low complexity" evidence="1">
    <location>
        <begin position="225"/>
        <end position="242"/>
    </location>
</feature>
<feature type="compositionally biased region" description="Polar residues" evidence="1">
    <location>
        <begin position="1"/>
        <end position="18"/>
    </location>
</feature>
<feature type="region of interest" description="Disordered" evidence="1">
    <location>
        <begin position="1"/>
        <end position="22"/>
    </location>
</feature>
<feature type="region of interest" description="Disordered" evidence="1">
    <location>
        <begin position="50"/>
        <end position="83"/>
    </location>
</feature>
<evidence type="ECO:0000313" key="2">
    <source>
        <dbReference type="EMBL" id="KDP27246.1"/>
    </source>
</evidence>
<dbReference type="AlphaFoldDB" id="A0A067JTI0"/>
<dbReference type="Proteomes" id="UP000027138">
    <property type="component" value="Unassembled WGS sequence"/>
</dbReference>
<evidence type="ECO:0000313" key="3">
    <source>
        <dbReference type="Proteomes" id="UP000027138"/>
    </source>
</evidence>
<accession>A0A067JTI0</accession>
<dbReference type="KEGG" id="jcu:105644194"/>
<dbReference type="PANTHER" id="PTHR33673:SF36">
    <property type="entry name" value="MYB-LIKE PROTEIN Q"/>
    <property type="match status" value="1"/>
</dbReference>
<dbReference type="EMBL" id="KK914862">
    <property type="protein sequence ID" value="KDP27246.1"/>
    <property type="molecule type" value="Genomic_DNA"/>
</dbReference>
<evidence type="ECO:0000256" key="1">
    <source>
        <dbReference type="SAM" id="MobiDB-lite"/>
    </source>
</evidence>
<proteinExistence type="predicted"/>
<gene>
    <name evidence="2" type="ORF">JCGZ_19945</name>
</gene>
<feature type="region of interest" description="Disordered" evidence="1">
    <location>
        <begin position="218"/>
        <end position="252"/>
    </location>
</feature>
<reference evidence="2 3" key="1">
    <citation type="journal article" date="2014" name="PLoS ONE">
        <title>Global Analysis of Gene Expression Profiles in Physic Nut (Jatropha curcas L.) Seedlings Exposed to Salt Stress.</title>
        <authorList>
            <person name="Zhang L."/>
            <person name="Zhang C."/>
            <person name="Wu P."/>
            <person name="Chen Y."/>
            <person name="Li M."/>
            <person name="Jiang H."/>
            <person name="Wu G."/>
        </authorList>
    </citation>
    <scope>NUCLEOTIDE SEQUENCE [LARGE SCALE GENOMIC DNA]</scope>
    <source>
        <strain evidence="3">cv. GZQX0401</strain>
        <tissue evidence="2">Young leaves</tissue>
    </source>
</reference>
<keyword evidence="3" id="KW-1185">Reference proteome</keyword>
<organism evidence="2 3">
    <name type="scientific">Jatropha curcas</name>
    <name type="common">Barbados nut</name>
    <dbReference type="NCBI Taxonomy" id="180498"/>
    <lineage>
        <taxon>Eukaryota</taxon>
        <taxon>Viridiplantae</taxon>
        <taxon>Streptophyta</taxon>
        <taxon>Embryophyta</taxon>
        <taxon>Tracheophyta</taxon>
        <taxon>Spermatophyta</taxon>
        <taxon>Magnoliopsida</taxon>
        <taxon>eudicotyledons</taxon>
        <taxon>Gunneridae</taxon>
        <taxon>Pentapetalae</taxon>
        <taxon>rosids</taxon>
        <taxon>fabids</taxon>
        <taxon>Malpighiales</taxon>
        <taxon>Euphorbiaceae</taxon>
        <taxon>Crotonoideae</taxon>
        <taxon>Jatropheae</taxon>
        <taxon>Jatropha</taxon>
    </lineage>
</organism>
<protein>
    <submittedName>
        <fullName evidence="2">Uncharacterized protein</fullName>
    </submittedName>
</protein>
<name>A0A067JTI0_JATCU</name>
<dbReference type="OrthoDB" id="676141at2759"/>
<dbReference type="PANTHER" id="PTHR33673">
    <property type="entry name" value="SUPPRESSOR SRP40-LIKE PROTEIN"/>
    <property type="match status" value="1"/>
</dbReference>
<feature type="compositionally biased region" description="Polar residues" evidence="1">
    <location>
        <begin position="58"/>
        <end position="76"/>
    </location>
</feature>
<sequence length="265" mass="28553">MDNENGVVTKNNTTNSEGTKSDEIVAQQKNLGTCPSELFLDSVSGDPLVESKGALEVSDNNNPKMSVQESSTTAQSAGGYDPNRIPSAIFTGKPASPMEWSLASNESLFSIHMGNNSFTRDHVYMLYKSGELPKPDEMNNSPPNMFPVMETRKSGDLKMTEEKLTEPAKTETQLPGKEVSGTSKKKAPSAEDVRNSSSSTQSFQFPVLEANVGGSASVKVVMDKQPSQQRQQQQQEEAQPQAPGTPPKPAGNSWFSCFSCCSLGC</sequence>
<dbReference type="STRING" id="180498.A0A067JTI0"/>
<feature type="compositionally biased region" description="Polar residues" evidence="1">
    <location>
        <begin position="195"/>
        <end position="204"/>
    </location>
</feature>
<feature type="region of interest" description="Disordered" evidence="1">
    <location>
        <begin position="164"/>
        <end position="206"/>
    </location>
</feature>